<keyword evidence="1" id="KW-0812">Transmembrane</keyword>
<dbReference type="RefSeq" id="WP_277731100.1">
    <property type="nucleotide sequence ID" value="NZ_CP120733.1"/>
</dbReference>
<proteinExistence type="predicted"/>
<feature type="transmembrane region" description="Helical" evidence="1">
    <location>
        <begin position="6"/>
        <end position="30"/>
    </location>
</feature>
<keyword evidence="1" id="KW-1133">Transmembrane helix</keyword>
<keyword evidence="1" id="KW-0472">Membrane</keyword>
<keyword evidence="3" id="KW-1185">Reference proteome</keyword>
<evidence type="ECO:0000313" key="2">
    <source>
        <dbReference type="EMBL" id="WFD09178.1"/>
    </source>
</evidence>
<name>A0ABY8EEN6_9FIRM</name>
<sequence length="116" mass="13526">MFTFSFFQIIFNIMFFIIISMFVIAVVGGIKQWNKNNNQPVLYVNAKLISKRTNISRNNNNHSRSTSYYCTFEVESGDRIEFRLSGNEYGLLAENDAGKLKFQGTRYLGFQRNLEE</sequence>
<dbReference type="Gene3D" id="2.40.50.660">
    <property type="match status" value="1"/>
</dbReference>
<dbReference type="EMBL" id="CP120733">
    <property type="protein sequence ID" value="WFD09178.1"/>
    <property type="molecule type" value="Genomic_DNA"/>
</dbReference>
<reference evidence="2 3" key="1">
    <citation type="submission" date="2023-03" db="EMBL/GenBank/DDBJ databases">
        <title>Complete genome sequence of Tepidibacter sp. SWIR-1, isolated from a deep-sea hydrothermal vent.</title>
        <authorList>
            <person name="Li X."/>
        </authorList>
    </citation>
    <scope>NUCLEOTIDE SEQUENCE [LARGE SCALE GENOMIC DNA]</scope>
    <source>
        <strain evidence="2 3">SWIR-1</strain>
    </source>
</reference>
<gene>
    <name evidence="2" type="ORF">P4S50_12370</name>
</gene>
<accession>A0ABY8EEN6</accession>
<dbReference type="Proteomes" id="UP001222800">
    <property type="component" value="Chromosome"/>
</dbReference>
<organism evidence="2 3">
    <name type="scientific">Tepidibacter hydrothermalis</name>
    <dbReference type="NCBI Taxonomy" id="3036126"/>
    <lineage>
        <taxon>Bacteria</taxon>
        <taxon>Bacillati</taxon>
        <taxon>Bacillota</taxon>
        <taxon>Clostridia</taxon>
        <taxon>Peptostreptococcales</taxon>
        <taxon>Peptostreptococcaceae</taxon>
        <taxon>Tepidibacter</taxon>
    </lineage>
</organism>
<protein>
    <submittedName>
        <fullName evidence="2">DUF2500 domain-containing protein</fullName>
    </submittedName>
</protein>
<evidence type="ECO:0000313" key="3">
    <source>
        <dbReference type="Proteomes" id="UP001222800"/>
    </source>
</evidence>
<dbReference type="InterPro" id="IPR019635">
    <property type="entry name" value="DUF2500"/>
</dbReference>
<dbReference type="Pfam" id="PF10694">
    <property type="entry name" value="DUF2500"/>
    <property type="match status" value="1"/>
</dbReference>
<evidence type="ECO:0000256" key="1">
    <source>
        <dbReference type="SAM" id="Phobius"/>
    </source>
</evidence>